<dbReference type="EMBL" id="MU150282">
    <property type="protein sequence ID" value="KAF9461572.1"/>
    <property type="molecule type" value="Genomic_DNA"/>
</dbReference>
<name>A0A9P6CDB6_9AGAR</name>
<feature type="non-terminal residue" evidence="1">
    <location>
        <position position="177"/>
    </location>
</feature>
<gene>
    <name evidence="1" type="ORF">BDZ94DRAFT_1138614</name>
</gene>
<reference evidence="1" key="1">
    <citation type="submission" date="2020-11" db="EMBL/GenBank/DDBJ databases">
        <authorList>
            <consortium name="DOE Joint Genome Institute"/>
            <person name="Ahrendt S."/>
            <person name="Riley R."/>
            <person name="Andreopoulos W."/>
            <person name="Labutti K."/>
            <person name="Pangilinan J."/>
            <person name="Ruiz-Duenas F.J."/>
            <person name="Barrasa J.M."/>
            <person name="Sanchez-Garcia M."/>
            <person name="Camarero S."/>
            <person name="Miyauchi S."/>
            <person name="Serrano A."/>
            <person name="Linde D."/>
            <person name="Babiker R."/>
            <person name="Drula E."/>
            <person name="Ayuso-Fernandez I."/>
            <person name="Pacheco R."/>
            <person name="Padilla G."/>
            <person name="Ferreira P."/>
            <person name="Barriuso J."/>
            <person name="Kellner H."/>
            <person name="Castanera R."/>
            <person name="Alfaro M."/>
            <person name="Ramirez L."/>
            <person name="Pisabarro A.G."/>
            <person name="Kuo A."/>
            <person name="Tritt A."/>
            <person name="Lipzen A."/>
            <person name="He G."/>
            <person name="Yan M."/>
            <person name="Ng V."/>
            <person name="Cullen D."/>
            <person name="Martin F."/>
            <person name="Rosso M.-N."/>
            <person name="Henrissat B."/>
            <person name="Hibbett D."/>
            <person name="Martinez A.T."/>
            <person name="Grigoriev I.V."/>
        </authorList>
    </citation>
    <scope>NUCLEOTIDE SEQUENCE</scope>
    <source>
        <strain evidence="1">CBS 247.69</strain>
    </source>
</reference>
<proteinExistence type="predicted"/>
<dbReference type="OrthoDB" id="2662290at2759"/>
<keyword evidence="2" id="KW-1185">Reference proteome</keyword>
<comment type="caution">
    <text evidence="1">The sequence shown here is derived from an EMBL/GenBank/DDBJ whole genome shotgun (WGS) entry which is preliminary data.</text>
</comment>
<protein>
    <submittedName>
        <fullName evidence="1">Uncharacterized protein</fullName>
    </submittedName>
</protein>
<evidence type="ECO:0000313" key="1">
    <source>
        <dbReference type="EMBL" id="KAF9461572.1"/>
    </source>
</evidence>
<dbReference type="AlphaFoldDB" id="A0A9P6CDB6"/>
<dbReference type="Proteomes" id="UP000807353">
    <property type="component" value="Unassembled WGS sequence"/>
</dbReference>
<sequence length="177" mass="19787">AAHDIYVDQLRDLRRGLPLYHPEPRAEGPVEIGDVGYIKDGAFRRVFNVSKTASDPVQRFGVPDDFVQFDLGATGARAPSYEILPAEASFHFNCSSKRGAILILEKQMDRTEAIQYRHLEAYIMQNCHSWHAFARDLGFRIGFGDLMFVTECSKAAVWSSAVYSNSTTEFGLSFSVG</sequence>
<feature type="non-terminal residue" evidence="1">
    <location>
        <position position="1"/>
    </location>
</feature>
<accession>A0A9P6CDB6</accession>
<organism evidence="1 2">
    <name type="scientific">Collybia nuda</name>
    <dbReference type="NCBI Taxonomy" id="64659"/>
    <lineage>
        <taxon>Eukaryota</taxon>
        <taxon>Fungi</taxon>
        <taxon>Dikarya</taxon>
        <taxon>Basidiomycota</taxon>
        <taxon>Agaricomycotina</taxon>
        <taxon>Agaricomycetes</taxon>
        <taxon>Agaricomycetidae</taxon>
        <taxon>Agaricales</taxon>
        <taxon>Tricholomatineae</taxon>
        <taxon>Clitocybaceae</taxon>
        <taxon>Collybia</taxon>
    </lineage>
</organism>
<evidence type="ECO:0000313" key="2">
    <source>
        <dbReference type="Proteomes" id="UP000807353"/>
    </source>
</evidence>